<dbReference type="PANTHER" id="PTHR23233">
    <property type="entry name" value="SAL-LIKE PROTEIN"/>
    <property type="match status" value="1"/>
</dbReference>
<keyword evidence="3" id="KW-0677">Repeat</keyword>
<keyword evidence="6" id="KW-0805">Transcription regulation</keyword>
<dbReference type="EMBL" id="MU620921">
    <property type="protein sequence ID" value="KAI8579368.1"/>
    <property type="molecule type" value="Genomic_DNA"/>
</dbReference>
<dbReference type="SUPFAM" id="SSF57667">
    <property type="entry name" value="beta-beta-alpha zinc fingers"/>
    <property type="match status" value="1"/>
</dbReference>
<dbReference type="InterPro" id="IPR036236">
    <property type="entry name" value="Znf_C2H2_sf"/>
</dbReference>
<feature type="domain" description="C2H2-type" evidence="11">
    <location>
        <begin position="30"/>
        <end position="59"/>
    </location>
</feature>
<evidence type="ECO:0000256" key="1">
    <source>
        <dbReference type="ARBA" id="ARBA00004123"/>
    </source>
</evidence>
<evidence type="ECO:0000256" key="10">
    <source>
        <dbReference type="PROSITE-ProRule" id="PRU00042"/>
    </source>
</evidence>
<dbReference type="InterPro" id="IPR013087">
    <property type="entry name" value="Znf_C2H2_type"/>
</dbReference>
<evidence type="ECO:0000259" key="11">
    <source>
        <dbReference type="PROSITE" id="PS50157"/>
    </source>
</evidence>
<evidence type="ECO:0000256" key="4">
    <source>
        <dbReference type="ARBA" id="ARBA00022771"/>
    </source>
</evidence>
<dbReference type="SMART" id="SM00355">
    <property type="entry name" value="ZnF_C2H2"/>
    <property type="match status" value="2"/>
</dbReference>
<keyword evidence="7" id="KW-0804">Transcription</keyword>
<dbReference type="AlphaFoldDB" id="A0AAD5E920"/>
<dbReference type="RefSeq" id="XP_051444372.1">
    <property type="nucleotide sequence ID" value="XM_051584000.1"/>
</dbReference>
<reference evidence="12" key="2">
    <citation type="journal article" date="2022" name="Proc. Natl. Acad. Sci. U.S.A.">
        <title>Diploid-dominant life cycles characterize the early evolution of Fungi.</title>
        <authorList>
            <person name="Amses K.R."/>
            <person name="Simmons D.R."/>
            <person name="Longcore J.E."/>
            <person name="Mondo S.J."/>
            <person name="Seto K."/>
            <person name="Jeronimo G.H."/>
            <person name="Bonds A.E."/>
            <person name="Quandt C.A."/>
            <person name="Davis W.J."/>
            <person name="Chang Y."/>
            <person name="Federici B.A."/>
            <person name="Kuo A."/>
            <person name="LaButti K."/>
            <person name="Pangilinan J."/>
            <person name="Andreopoulos W."/>
            <person name="Tritt A."/>
            <person name="Riley R."/>
            <person name="Hundley H."/>
            <person name="Johnson J."/>
            <person name="Lipzen A."/>
            <person name="Barry K."/>
            <person name="Lang B.F."/>
            <person name="Cuomo C.A."/>
            <person name="Buchler N.E."/>
            <person name="Grigoriev I.V."/>
            <person name="Spatafora J.W."/>
            <person name="Stajich J.E."/>
            <person name="James T.Y."/>
        </authorList>
    </citation>
    <scope>NUCLEOTIDE SEQUENCE</scope>
    <source>
        <strain evidence="12">AG</strain>
    </source>
</reference>
<dbReference type="Pfam" id="PF00096">
    <property type="entry name" value="zf-C2H2"/>
    <property type="match status" value="2"/>
</dbReference>
<evidence type="ECO:0000256" key="5">
    <source>
        <dbReference type="ARBA" id="ARBA00022833"/>
    </source>
</evidence>
<dbReference type="GO" id="GO:0000981">
    <property type="term" value="F:DNA-binding transcription factor activity, RNA polymerase II-specific"/>
    <property type="evidence" value="ECO:0007669"/>
    <property type="project" value="TreeGrafter"/>
</dbReference>
<dbReference type="GO" id="GO:0008270">
    <property type="term" value="F:zinc ion binding"/>
    <property type="evidence" value="ECO:0007669"/>
    <property type="project" value="UniProtKB-KW"/>
</dbReference>
<dbReference type="PANTHER" id="PTHR23233:SF84">
    <property type="entry name" value="FI23031P1"/>
    <property type="match status" value="1"/>
</dbReference>
<keyword evidence="8" id="KW-0539">Nucleus</keyword>
<feature type="non-terminal residue" evidence="12">
    <location>
        <position position="61"/>
    </location>
</feature>
<comment type="similarity">
    <text evidence="9">Belongs to the sal C2H2-type zinc-finger protein family.</text>
</comment>
<dbReference type="InterPro" id="IPR051565">
    <property type="entry name" value="Sal_C2H2-zinc-finger"/>
</dbReference>
<feature type="non-terminal residue" evidence="12">
    <location>
        <position position="1"/>
    </location>
</feature>
<dbReference type="Gene3D" id="3.30.160.60">
    <property type="entry name" value="Classic Zinc Finger"/>
    <property type="match status" value="2"/>
</dbReference>
<keyword evidence="4 10" id="KW-0863">Zinc-finger</keyword>
<dbReference type="Proteomes" id="UP001206595">
    <property type="component" value="Unassembled WGS sequence"/>
</dbReference>
<sequence length="61" mass="7314">RYQCTYCQKAFSRPSSLRIHTYTHTGERPFVCDAPNCGRRFSVQSNMRRHLRVHRMGRQTK</sequence>
<keyword evidence="2" id="KW-0479">Metal-binding</keyword>
<dbReference type="GO" id="GO:0005634">
    <property type="term" value="C:nucleus"/>
    <property type="evidence" value="ECO:0007669"/>
    <property type="project" value="UniProtKB-SubCell"/>
</dbReference>
<dbReference type="FunFam" id="3.30.160.60:FF:001289">
    <property type="entry name" value="Zinc finger protein 574"/>
    <property type="match status" value="1"/>
</dbReference>
<accession>A0AAD5E920</accession>
<evidence type="ECO:0000256" key="8">
    <source>
        <dbReference type="ARBA" id="ARBA00023242"/>
    </source>
</evidence>
<comment type="caution">
    <text evidence="12">The sequence shown here is derived from an EMBL/GenBank/DDBJ whole genome shotgun (WGS) entry which is preliminary data.</text>
</comment>
<name>A0AAD5E920_UMBRA</name>
<dbReference type="PROSITE" id="PS00028">
    <property type="entry name" value="ZINC_FINGER_C2H2_1"/>
    <property type="match status" value="2"/>
</dbReference>
<dbReference type="GO" id="GO:0000978">
    <property type="term" value="F:RNA polymerase II cis-regulatory region sequence-specific DNA binding"/>
    <property type="evidence" value="ECO:0007669"/>
    <property type="project" value="TreeGrafter"/>
</dbReference>
<dbReference type="PROSITE" id="PS50157">
    <property type="entry name" value="ZINC_FINGER_C2H2_2"/>
    <property type="match status" value="2"/>
</dbReference>
<protein>
    <recommendedName>
        <fullName evidence="11">C2H2-type domain-containing protein</fullName>
    </recommendedName>
</protein>
<evidence type="ECO:0000256" key="6">
    <source>
        <dbReference type="ARBA" id="ARBA00023015"/>
    </source>
</evidence>
<evidence type="ECO:0000256" key="9">
    <source>
        <dbReference type="ARBA" id="ARBA00038474"/>
    </source>
</evidence>
<evidence type="ECO:0000256" key="3">
    <source>
        <dbReference type="ARBA" id="ARBA00022737"/>
    </source>
</evidence>
<gene>
    <name evidence="12" type="ORF">K450DRAFT_159883</name>
</gene>
<dbReference type="GeneID" id="75909350"/>
<evidence type="ECO:0000256" key="2">
    <source>
        <dbReference type="ARBA" id="ARBA00022723"/>
    </source>
</evidence>
<evidence type="ECO:0000256" key="7">
    <source>
        <dbReference type="ARBA" id="ARBA00023163"/>
    </source>
</evidence>
<dbReference type="FunFam" id="3.30.160.60:FF:000744">
    <property type="entry name" value="zinc finger E-box-binding homeobox 1"/>
    <property type="match status" value="1"/>
</dbReference>
<evidence type="ECO:0000313" key="12">
    <source>
        <dbReference type="EMBL" id="KAI8579368.1"/>
    </source>
</evidence>
<feature type="domain" description="C2H2-type" evidence="11">
    <location>
        <begin position="2"/>
        <end position="29"/>
    </location>
</feature>
<keyword evidence="5" id="KW-0862">Zinc</keyword>
<organism evidence="12 13">
    <name type="scientific">Umbelopsis ramanniana AG</name>
    <dbReference type="NCBI Taxonomy" id="1314678"/>
    <lineage>
        <taxon>Eukaryota</taxon>
        <taxon>Fungi</taxon>
        <taxon>Fungi incertae sedis</taxon>
        <taxon>Mucoromycota</taxon>
        <taxon>Mucoromycotina</taxon>
        <taxon>Umbelopsidomycetes</taxon>
        <taxon>Umbelopsidales</taxon>
        <taxon>Umbelopsidaceae</taxon>
        <taxon>Umbelopsis</taxon>
    </lineage>
</organism>
<keyword evidence="13" id="KW-1185">Reference proteome</keyword>
<reference evidence="12" key="1">
    <citation type="submission" date="2021-06" db="EMBL/GenBank/DDBJ databases">
        <authorList>
            <consortium name="DOE Joint Genome Institute"/>
            <person name="Mondo S.J."/>
            <person name="Amses K.R."/>
            <person name="Simmons D.R."/>
            <person name="Longcore J.E."/>
            <person name="Seto K."/>
            <person name="Alves G.H."/>
            <person name="Bonds A.E."/>
            <person name="Quandt C.A."/>
            <person name="Davis W.J."/>
            <person name="Chang Y."/>
            <person name="Letcher P.M."/>
            <person name="Powell M.J."/>
            <person name="Kuo A."/>
            <person name="Labutti K."/>
            <person name="Pangilinan J."/>
            <person name="Andreopoulos W."/>
            <person name="Tritt A."/>
            <person name="Riley R."/>
            <person name="Hundley H."/>
            <person name="Johnson J."/>
            <person name="Lipzen A."/>
            <person name="Barry K."/>
            <person name="Berbee M.L."/>
            <person name="Buchler N.E."/>
            <person name="Grigoriev I.V."/>
            <person name="Spatafora J.W."/>
            <person name="Stajich J.E."/>
            <person name="James T.Y."/>
        </authorList>
    </citation>
    <scope>NUCLEOTIDE SEQUENCE</scope>
    <source>
        <strain evidence="12">AG</strain>
    </source>
</reference>
<evidence type="ECO:0000313" key="13">
    <source>
        <dbReference type="Proteomes" id="UP001206595"/>
    </source>
</evidence>
<comment type="subcellular location">
    <subcellularLocation>
        <location evidence="1">Nucleus</location>
    </subcellularLocation>
</comment>
<proteinExistence type="inferred from homology"/>